<evidence type="ECO:0000256" key="8">
    <source>
        <dbReference type="ARBA" id="ARBA00047899"/>
    </source>
</evidence>
<dbReference type="InterPro" id="IPR000719">
    <property type="entry name" value="Prot_kinase_dom"/>
</dbReference>
<evidence type="ECO:0000256" key="2">
    <source>
        <dbReference type="ARBA" id="ARBA00012513"/>
    </source>
</evidence>
<protein>
    <recommendedName>
        <fullName evidence="2">non-specific serine/threonine protein kinase</fullName>
        <ecNumber evidence="2">2.7.11.1</ecNumber>
    </recommendedName>
</protein>
<dbReference type="GO" id="GO:0043066">
    <property type="term" value="P:negative regulation of apoptotic process"/>
    <property type="evidence" value="ECO:0007669"/>
    <property type="project" value="TreeGrafter"/>
</dbReference>
<comment type="catalytic activity">
    <reaction evidence="9">
        <text>L-seryl-[protein] + ATP = O-phospho-L-seryl-[protein] + ADP + H(+)</text>
        <dbReference type="Rhea" id="RHEA:17989"/>
        <dbReference type="Rhea" id="RHEA-COMP:9863"/>
        <dbReference type="Rhea" id="RHEA-COMP:11604"/>
        <dbReference type="ChEBI" id="CHEBI:15378"/>
        <dbReference type="ChEBI" id="CHEBI:29999"/>
        <dbReference type="ChEBI" id="CHEBI:30616"/>
        <dbReference type="ChEBI" id="CHEBI:83421"/>
        <dbReference type="ChEBI" id="CHEBI:456216"/>
        <dbReference type="EC" id="2.7.11.1"/>
    </reaction>
</comment>
<evidence type="ECO:0000259" key="11">
    <source>
        <dbReference type="PROSITE" id="PS50011"/>
    </source>
</evidence>
<sequence length="246" mass="28063">MLKSFDLVVIQAEDRKCLSVEVAIMLELQDGKTGQLLNSTSVSLLDWYNLQEEQILVLERPIPAQDLLQFIDVNGALAFEDKNIFHRDIKVENVLIETGSDVPRVWLIDFGLSCFVSFLYFAGTVAHAPPEWYSCCSYSAGPTTVWQLGVLLYESLHRKQFETQEFIRHKLKISKRLSKNCRHFLRTCLNKVPEQRPTLKVICSLPFFQQTAQWQHGTHQSSSARKPNGRPVLNRPSAKAQGCQSL</sequence>
<evidence type="ECO:0000256" key="3">
    <source>
        <dbReference type="ARBA" id="ARBA00022527"/>
    </source>
</evidence>
<keyword evidence="7" id="KW-0067">ATP-binding</keyword>
<dbReference type="PANTHER" id="PTHR22984:SF11">
    <property type="entry name" value="AURORA KINASE-RELATED"/>
    <property type="match status" value="1"/>
</dbReference>
<keyword evidence="6" id="KW-0418">Kinase</keyword>
<evidence type="ECO:0000256" key="9">
    <source>
        <dbReference type="ARBA" id="ARBA00048679"/>
    </source>
</evidence>
<dbReference type="EC" id="2.7.11.1" evidence="2"/>
<dbReference type="GO" id="GO:0005524">
    <property type="term" value="F:ATP binding"/>
    <property type="evidence" value="ECO:0007669"/>
    <property type="project" value="UniProtKB-KW"/>
</dbReference>
<dbReference type="InterPro" id="IPR008271">
    <property type="entry name" value="Ser/Thr_kinase_AS"/>
</dbReference>
<dbReference type="Pfam" id="PF00069">
    <property type="entry name" value="Pkinase"/>
    <property type="match status" value="1"/>
</dbReference>
<reference evidence="12" key="1">
    <citation type="submission" date="2023-09" db="UniProtKB">
        <authorList>
            <consortium name="Ensembl"/>
        </authorList>
    </citation>
    <scope>IDENTIFICATION</scope>
</reference>
<name>A0A3B4FSC9_9CICH</name>
<comment type="catalytic activity">
    <reaction evidence="8">
        <text>L-threonyl-[protein] + ATP = O-phospho-L-threonyl-[protein] + ADP + H(+)</text>
        <dbReference type="Rhea" id="RHEA:46608"/>
        <dbReference type="Rhea" id="RHEA-COMP:11060"/>
        <dbReference type="Rhea" id="RHEA-COMP:11605"/>
        <dbReference type="ChEBI" id="CHEBI:15378"/>
        <dbReference type="ChEBI" id="CHEBI:30013"/>
        <dbReference type="ChEBI" id="CHEBI:30616"/>
        <dbReference type="ChEBI" id="CHEBI:61977"/>
        <dbReference type="ChEBI" id="CHEBI:456216"/>
        <dbReference type="EC" id="2.7.11.1"/>
    </reaction>
</comment>
<comment type="similarity">
    <text evidence="1">Belongs to the protein kinase superfamily. CAMK Ser/Thr protein kinase family. PIM subfamily.</text>
</comment>
<dbReference type="GeneTree" id="ENSGT00950000182996"/>
<evidence type="ECO:0000256" key="1">
    <source>
        <dbReference type="ARBA" id="ARBA00005505"/>
    </source>
</evidence>
<dbReference type="Ensembl" id="ENSPNYT00000013851.1">
    <property type="protein sequence ID" value="ENSPNYP00000013520.1"/>
    <property type="gene ID" value="ENSPNYG00000010238.1"/>
</dbReference>
<organism evidence="12">
    <name type="scientific">Pundamilia nyererei</name>
    <dbReference type="NCBI Taxonomy" id="303518"/>
    <lineage>
        <taxon>Eukaryota</taxon>
        <taxon>Metazoa</taxon>
        <taxon>Chordata</taxon>
        <taxon>Craniata</taxon>
        <taxon>Vertebrata</taxon>
        <taxon>Euteleostomi</taxon>
        <taxon>Actinopterygii</taxon>
        <taxon>Neopterygii</taxon>
        <taxon>Teleostei</taxon>
        <taxon>Neoteleostei</taxon>
        <taxon>Acanthomorphata</taxon>
        <taxon>Ovalentaria</taxon>
        <taxon>Cichlomorphae</taxon>
        <taxon>Cichliformes</taxon>
        <taxon>Cichlidae</taxon>
        <taxon>African cichlids</taxon>
        <taxon>Pseudocrenilabrinae</taxon>
        <taxon>Haplochromini</taxon>
        <taxon>Pundamilia</taxon>
    </lineage>
</organism>
<evidence type="ECO:0000256" key="10">
    <source>
        <dbReference type="SAM" id="MobiDB-lite"/>
    </source>
</evidence>
<dbReference type="GO" id="GO:0005737">
    <property type="term" value="C:cytoplasm"/>
    <property type="evidence" value="ECO:0007669"/>
    <property type="project" value="TreeGrafter"/>
</dbReference>
<evidence type="ECO:0000256" key="6">
    <source>
        <dbReference type="ARBA" id="ARBA00022777"/>
    </source>
</evidence>
<dbReference type="PROSITE" id="PS50011">
    <property type="entry name" value="PROTEIN_KINASE_DOM"/>
    <property type="match status" value="1"/>
</dbReference>
<feature type="region of interest" description="Disordered" evidence="10">
    <location>
        <begin position="218"/>
        <end position="246"/>
    </location>
</feature>
<dbReference type="SUPFAM" id="SSF56112">
    <property type="entry name" value="Protein kinase-like (PK-like)"/>
    <property type="match status" value="1"/>
</dbReference>
<evidence type="ECO:0000256" key="4">
    <source>
        <dbReference type="ARBA" id="ARBA00022679"/>
    </source>
</evidence>
<dbReference type="Gene3D" id="3.30.200.20">
    <property type="entry name" value="Phosphorylase Kinase, domain 1"/>
    <property type="match status" value="1"/>
</dbReference>
<evidence type="ECO:0000313" key="12">
    <source>
        <dbReference type="Ensembl" id="ENSPNYP00000013520.1"/>
    </source>
</evidence>
<keyword evidence="4" id="KW-0808">Transferase</keyword>
<dbReference type="Gene3D" id="1.10.510.10">
    <property type="entry name" value="Transferase(Phosphotransferase) domain 1"/>
    <property type="match status" value="1"/>
</dbReference>
<dbReference type="STRING" id="303518.ENSPNYP00000013520"/>
<feature type="domain" description="Protein kinase" evidence="11">
    <location>
        <begin position="1"/>
        <end position="208"/>
    </location>
</feature>
<dbReference type="PROSITE" id="PS00108">
    <property type="entry name" value="PROTEIN_KINASE_ST"/>
    <property type="match status" value="1"/>
</dbReference>
<accession>A0A3B4FSC9</accession>
<keyword evidence="5" id="KW-0547">Nucleotide-binding</keyword>
<evidence type="ECO:0000256" key="7">
    <source>
        <dbReference type="ARBA" id="ARBA00022840"/>
    </source>
</evidence>
<dbReference type="InterPro" id="IPR011009">
    <property type="entry name" value="Kinase-like_dom_sf"/>
</dbReference>
<proteinExistence type="inferred from homology"/>
<dbReference type="AlphaFoldDB" id="A0A3B4FSC9"/>
<evidence type="ECO:0000256" key="5">
    <source>
        <dbReference type="ARBA" id="ARBA00022741"/>
    </source>
</evidence>
<keyword evidence="3" id="KW-0723">Serine/threonine-protein kinase</keyword>
<dbReference type="PANTHER" id="PTHR22984">
    <property type="entry name" value="SERINE/THREONINE-PROTEIN KINASE PIM"/>
    <property type="match status" value="1"/>
</dbReference>
<dbReference type="GO" id="GO:0007346">
    <property type="term" value="P:regulation of mitotic cell cycle"/>
    <property type="evidence" value="ECO:0007669"/>
    <property type="project" value="TreeGrafter"/>
</dbReference>
<dbReference type="GO" id="GO:0004674">
    <property type="term" value="F:protein serine/threonine kinase activity"/>
    <property type="evidence" value="ECO:0007669"/>
    <property type="project" value="UniProtKB-KW"/>
</dbReference>
<dbReference type="InterPro" id="IPR051138">
    <property type="entry name" value="PIM_Ser/Thr_kinase"/>
</dbReference>
<dbReference type="SMART" id="SM00220">
    <property type="entry name" value="S_TKc"/>
    <property type="match status" value="1"/>
</dbReference>